<sequence>MSVGRFGEKGASKQQARKKLQERTLDGKDGPEAWNPIAKPRPGRSHWDSSPQPKSRQAVSEGSRVNSDMAGRSTSRTEDRPLLDPQPMPSSDPKN</sequence>
<keyword evidence="3" id="KW-1185">Reference proteome</keyword>
<dbReference type="Proteomes" id="UP000054538">
    <property type="component" value="Unassembled WGS sequence"/>
</dbReference>
<protein>
    <submittedName>
        <fullName evidence="2">Uncharacterized protein</fullName>
    </submittedName>
</protein>
<feature type="region of interest" description="Disordered" evidence="1">
    <location>
        <begin position="1"/>
        <end position="95"/>
    </location>
</feature>
<evidence type="ECO:0000313" key="3">
    <source>
        <dbReference type="Proteomes" id="UP000054538"/>
    </source>
</evidence>
<feature type="compositionally biased region" description="Polar residues" evidence="1">
    <location>
        <begin position="48"/>
        <end position="66"/>
    </location>
</feature>
<gene>
    <name evidence="2" type="ORF">PAXRUDRAFT_16138</name>
</gene>
<feature type="compositionally biased region" description="Basic and acidic residues" evidence="1">
    <location>
        <begin position="1"/>
        <end position="11"/>
    </location>
</feature>
<organism evidence="2 3">
    <name type="scientific">Paxillus rubicundulus Ve08.2h10</name>
    <dbReference type="NCBI Taxonomy" id="930991"/>
    <lineage>
        <taxon>Eukaryota</taxon>
        <taxon>Fungi</taxon>
        <taxon>Dikarya</taxon>
        <taxon>Basidiomycota</taxon>
        <taxon>Agaricomycotina</taxon>
        <taxon>Agaricomycetes</taxon>
        <taxon>Agaricomycetidae</taxon>
        <taxon>Boletales</taxon>
        <taxon>Paxilineae</taxon>
        <taxon>Paxillaceae</taxon>
        <taxon>Paxillus</taxon>
    </lineage>
</organism>
<reference evidence="3" key="2">
    <citation type="submission" date="2015-01" db="EMBL/GenBank/DDBJ databases">
        <title>Evolutionary Origins and Diversification of the Mycorrhizal Mutualists.</title>
        <authorList>
            <consortium name="DOE Joint Genome Institute"/>
            <consortium name="Mycorrhizal Genomics Consortium"/>
            <person name="Kohler A."/>
            <person name="Kuo A."/>
            <person name="Nagy L.G."/>
            <person name="Floudas D."/>
            <person name="Copeland A."/>
            <person name="Barry K.W."/>
            <person name="Cichocki N."/>
            <person name="Veneault-Fourrey C."/>
            <person name="LaButti K."/>
            <person name="Lindquist E.A."/>
            <person name="Lipzen A."/>
            <person name="Lundell T."/>
            <person name="Morin E."/>
            <person name="Murat C."/>
            <person name="Riley R."/>
            <person name="Ohm R."/>
            <person name="Sun H."/>
            <person name="Tunlid A."/>
            <person name="Henrissat B."/>
            <person name="Grigoriev I.V."/>
            <person name="Hibbett D.S."/>
            <person name="Martin F."/>
        </authorList>
    </citation>
    <scope>NUCLEOTIDE SEQUENCE [LARGE SCALE GENOMIC DNA]</scope>
    <source>
        <strain evidence="3">Ve08.2h10</strain>
    </source>
</reference>
<proteinExistence type="predicted"/>
<evidence type="ECO:0000256" key="1">
    <source>
        <dbReference type="SAM" id="MobiDB-lite"/>
    </source>
</evidence>
<name>A0A0D0D7U0_9AGAM</name>
<reference evidence="2 3" key="1">
    <citation type="submission" date="2014-04" db="EMBL/GenBank/DDBJ databases">
        <authorList>
            <consortium name="DOE Joint Genome Institute"/>
            <person name="Kuo A."/>
            <person name="Kohler A."/>
            <person name="Jargeat P."/>
            <person name="Nagy L.G."/>
            <person name="Floudas D."/>
            <person name="Copeland A."/>
            <person name="Barry K.W."/>
            <person name="Cichocki N."/>
            <person name="Veneault-Fourrey C."/>
            <person name="LaButti K."/>
            <person name="Lindquist E.A."/>
            <person name="Lipzen A."/>
            <person name="Lundell T."/>
            <person name="Morin E."/>
            <person name="Murat C."/>
            <person name="Sun H."/>
            <person name="Tunlid A."/>
            <person name="Henrissat B."/>
            <person name="Grigoriev I.V."/>
            <person name="Hibbett D.S."/>
            <person name="Martin F."/>
            <person name="Nordberg H.P."/>
            <person name="Cantor M.N."/>
            <person name="Hua S.X."/>
        </authorList>
    </citation>
    <scope>NUCLEOTIDE SEQUENCE [LARGE SCALE GENOMIC DNA]</scope>
    <source>
        <strain evidence="2 3">Ve08.2h10</strain>
    </source>
</reference>
<feature type="compositionally biased region" description="Basic and acidic residues" evidence="1">
    <location>
        <begin position="19"/>
        <end position="31"/>
    </location>
</feature>
<dbReference type="EMBL" id="KN826185">
    <property type="protein sequence ID" value="KIK79781.1"/>
    <property type="molecule type" value="Genomic_DNA"/>
</dbReference>
<accession>A0A0D0D7U0</accession>
<feature type="compositionally biased region" description="Pro residues" evidence="1">
    <location>
        <begin position="84"/>
        <end position="95"/>
    </location>
</feature>
<dbReference type="HOGENOM" id="CLU_177950_0_0_1"/>
<evidence type="ECO:0000313" key="2">
    <source>
        <dbReference type="EMBL" id="KIK79781.1"/>
    </source>
</evidence>
<dbReference type="AlphaFoldDB" id="A0A0D0D7U0"/>
<dbReference type="InParanoid" id="A0A0D0D7U0"/>